<sequence length="85" mass="9802">MKNRYEIDMSGVSLNVLADEDEAEFKDIVKTVDNSVREMMNINNRVTRIQATLLLCLDYRSRILTLEKENAALKEQLSLIADKKL</sequence>
<feature type="coiled-coil region" evidence="1">
    <location>
        <begin position="56"/>
        <end position="83"/>
    </location>
</feature>
<proteinExistence type="predicted"/>
<dbReference type="InterPro" id="IPR036192">
    <property type="entry name" value="Cell_div_ZapA-like_sf"/>
</dbReference>
<name>A0A645GCY6_9ZZZZ</name>
<accession>A0A645GCY6</accession>
<dbReference type="InterPro" id="IPR007838">
    <property type="entry name" value="Cell_div_ZapA-like"/>
</dbReference>
<organism evidence="2">
    <name type="scientific">bioreactor metagenome</name>
    <dbReference type="NCBI Taxonomy" id="1076179"/>
    <lineage>
        <taxon>unclassified sequences</taxon>
        <taxon>metagenomes</taxon>
        <taxon>ecological metagenomes</taxon>
    </lineage>
</organism>
<evidence type="ECO:0008006" key="3">
    <source>
        <dbReference type="Google" id="ProtNLM"/>
    </source>
</evidence>
<protein>
    <recommendedName>
        <fullName evidence="3">Cell division protein ZapA</fullName>
    </recommendedName>
</protein>
<dbReference type="AlphaFoldDB" id="A0A645GCY6"/>
<reference evidence="2" key="1">
    <citation type="submission" date="2019-08" db="EMBL/GenBank/DDBJ databases">
        <authorList>
            <person name="Kucharzyk K."/>
            <person name="Murdoch R.W."/>
            <person name="Higgins S."/>
            <person name="Loffler F."/>
        </authorList>
    </citation>
    <scope>NUCLEOTIDE SEQUENCE</scope>
</reference>
<dbReference type="SUPFAM" id="SSF102829">
    <property type="entry name" value="Cell division protein ZapA-like"/>
    <property type="match status" value="1"/>
</dbReference>
<dbReference type="EMBL" id="VSSQ01073721">
    <property type="protein sequence ID" value="MPN24771.1"/>
    <property type="molecule type" value="Genomic_DNA"/>
</dbReference>
<gene>
    <name evidence="2" type="ORF">SDC9_172173</name>
</gene>
<keyword evidence="1" id="KW-0175">Coiled coil</keyword>
<evidence type="ECO:0000256" key="1">
    <source>
        <dbReference type="SAM" id="Coils"/>
    </source>
</evidence>
<dbReference type="Pfam" id="PF05164">
    <property type="entry name" value="ZapA"/>
    <property type="match status" value="1"/>
</dbReference>
<comment type="caution">
    <text evidence="2">The sequence shown here is derived from an EMBL/GenBank/DDBJ whole genome shotgun (WGS) entry which is preliminary data.</text>
</comment>
<evidence type="ECO:0000313" key="2">
    <source>
        <dbReference type="EMBL" id="MPN24771.1"/>
    </source>
</evidence>